<reference evidence="1 2" key="1">
    <citation type="submission" date="2019-02" db="EMBL/GenBank/DDBJ databases">
        <title>Deep-cultivation of Planctomycetes and their phenomic and genomic characterization uncovers novel biology.</title>
        <authorList>
            <person name="Wiegand S."/>
            <person name="Jogler M."/>
            <person name="Boedeker C."/>
            <person name="Pinto D."/>
            <person name="Vollmers J."/>
            <person name="Rivas-Marin E."/>
            <person name="Kohn T."/>
            <person name="Peeters S.H."/>
            <person name="Heuer A."/>
            <person name="Rast P."/>
            <person name="Oberbeckmann S."/>
            <person name="Bunk B."/>
            <person name="Jeske O."/>
            <person name="Meyerdierks A."/>
            <person name="Storesund J.E."/>
            <person name="Kallscheuer N."/>
            <person name="Luecker S."/>
            <person name="Lage O.M."/>
            <person name="Pohl T."/>
            <person name="Merkel B.J."/>
            <person name="Hornburger P."/>
            <person name="Mueller R.-W."/>
            <person name="Bruemmer F."/>
            <person name="Labrenz M."/>
            <person name="Spormann A.M."/>
            <person name="Op Den Camp H."/>
            <person name="Overmann J."/>
            <person name="Amann R."/>
            <person name="Jetten M.S.M."/>
            <person name="Mascher T."/>
            <person name="Medema M.H."/>
            <person name="Devos D.P."/>
            <person name="Kaster A.-K."/>
            <person name="Ovreas L."/>
            <person name="Rohde M."/>
            <person name="Galperin M.Y."/>
            <person name="Jogler C."/>
        </authorList>
    </citation>
    <scope>NUCLEOTIDE SEQUENCE [LARGE SCALE GENOMIC DNA]</scope>
    <source>
        <strain evidence="1 2">Enr8</strain>
    </source>
</reference>
<name>A0A5C5V0M4_9BACT</name>
<organism evidence="1 2">
    <name type="scientific">Blastopirellula retiformator</name>
    <dbReference type="NCBI Taxonomy" id="2527970"/>
    <lineage>
        <taxon>Bacteria</taxon>
        <taxon>Pseudomonadati</taxon>
        <taxon>Planctomycetota</taxon>
        <taxon>Planctomycetia</taxon>
        <taxon>Pirellulales</taxon>
        <taxon>Pirellulaceae</taxon>
        <taxon>Blastopirellula</taxon>
    </lineage>
</organism>
<evidence type="ECO:0000313" key="2">
    <source>
        <dbReference type="Proteomes" id="UP000318878"/>
    </source>
</evidence>
<evidence type="ECO:0000313" key="1">
    <source>
        <dbReference type="EMBL" id="TWT31503.1"/>
    </source>
</evidence>
<dbReference type="EMBL" id="SJPF01000004">
    <property type="protein sequence ID" value="TWT31503.1"/>
    <property type="molecule type" value="Genomic_DNA"/>
</dbReference>
<dbReference type="AlphaFoldDB" id="A0A5C5V0M4"/>
<protein>
    <submittedName>
        <fullName evidence="1">Uncharacterized protein</fullName>
    </submittedName>
</protein>
<keyword evidence="2" id="KW-1185">Reference proteome</keyword>
<comment type="caution">
    <text evidence="1">The sequence shown here is derived from an EMBL/GenBank/DDBJ whole genome shotgun (WGS) entry which is preliminary data.</text>
</comment>
<dbReference type="Proteomes" id="UP000318878">
    <property type="component" value="Unassembled WGS sequence"/>
</dbReference>
<gene>
    <name evidence="1" type="ORF">Enr8_34250</name>
</gene>
<proteinExistence type="predicted"/>
<accession>A0A5C5V0M4</accession>
<sequence length="183" mass="20621">MSQQVTTYYHGSFGSPTTVLYTRSTTTTTVPVTSYYAPTPVRVYSPTYSSSVYPPVYNSSLYTSPQPVLYLPVEKCPRRIFQPRQAQSIALRGSQNNDLRRCFGVARPISTTRRMAAPRSASRDNRSVCDSRDRSVVSLTAPYQLRKRFRGEICLAPVFYAHAWRWGEERNELQSSSSDAGVA</sequence>